<dbReference type="KEGG" id="cpra:CPter91_4225"/>
<accession>A0A127Q8Y5</accession>
<gene>
    <name evidence="1" type="ORF">CPter91_4225</name>
</gene>
<dbReference type="AlphaFoldDB" id="A0A127Q8Y5"/>
<evidence type="ECO:0000313" key="2">
    <source>
        <dbReference type="Proteomes" id="UP000074561"/>
    </source>
</evidence>
<dbReference type="PATRIC" id="fig|279113.9.peg.4191"/>
<name>A0A127Q8Y5_9BURK</name>
<dbReference type="OrthoDB" id="7366507at2"/>
<dbReference type="InterPro" id="IPR019289">
    <property type="entry name" value="Phage_tail_E/E"/>
</dbReference>
<protein>
    <submittedName>
        <fullName evidence="1">Mu-like prophage FluMu gp41 family protein</fullName>
    </submittedName>
</protein>
<dbReference type="Proteomes" id="UP000074561">
    <property type="component" value="Chromosome"/>
</dbReference>
<proteinExistence type="predicted"/>
<dbReference type="STRING" id="279113.CPter91_4225"/>
<dbReference type="EMBL" id="CP013234">
    <property type="protein sequence ID" value="AMP06540.1"/>
    <property type="molecule type" value="Genomic_DNA"/>
</dbReference>
<organism evidence="1 2">
    <name type="scientific">Collimonas pratensis</name>
    <dbReference type="NCBI Taxonomy" id="279113"/>
    <lineage>
        <taxon>Bacteria</taxon>
        <taxon>Pseudomonadati</taxon>
        <taxon>Pseudomonadota</taxon>
        <taxon>Betaproteobacteria</taxon>
        <taxon>Burkholderiales</taxon>
        <taxon>Oxalobacteraceae</taxon>
        <taxon>Collimonas</taxon>
    </lineage>
</organism>
<dbReference type="RefSeq" id="WP_061943065.1">
    <property type="nucleotide sequence ID" value="NZ_CP013234.1"/>
</dbReference>
<evidence type="ECO:0000313" key="1">
    <source>
        <dbReference type="EMBL" id="AMP06540.1"/>
    </source>
</evidence>
<sequence>MKNTTAISKTAIAKSITLDEPIKRGDDFISEITIRRPKAGELRGVSLMELGNLSVAALQTVLPRITQPTLTAHEVAGMDPADLTEIGAEVAIFLVKRADRLAAFRTE</sequence>
<dbReference type="Pfam" id="PF10109">
    <property type="entry name" value="Phage_TAC_7"/>
    <property type="match status" value="1"/>
</dbReference>
<reference evidence="1 2" key="1">
    <citation type="submission" date="2015-11" db="EMBL/GenBank/DDBJ databases">
        <title>Exploring the genomic traits of fungus-feeding bacterial genus Collimonas.</title>
        <authorList>
            <person name="Song C."/>
            <person name="Schmidt R."/>
            <person name="de Jager V."/>
            <person name="Krzyzanowska D."/>
            <person name="Jongedijk E."/>
            <person name="Cankar K."/>
            <person name="Beekwilder J."/>
            <person name="van Veen A."/>
            <person name="de Boer W."/>
            <person name="van Veen J.A."/>
            <person name="Garbeva P."/>
        </authorList>
    </citation>
    <scope>NUCLEOTIDE SEQUENCE [LARGE SCALE GENOMIC DNA]</scope>
    <source>
        <strain evidence="1 2">Ter91</strain>
    </source>
</reference>